<proteinExistence type="predicted"/>
<feature type="domain" description="YqaJ viral recombinase" evidence="1">
    <location>
        <begin position="104"/>
        <end position="246"/>
    </location>
</feature>
<dbReference type="CDD" id="cd22343">
    <property type="entry name" value="PDDEXK_lambda_exonuclease-like"/>
    <property type="match status" value="1"/>
</dbReference>
<dbReference type="InterPro" id="IPR011335">
    <property type="entry name" value="Restrct_endonuc-II-like"/>
</dbReference>
<dbReference type="Pfam" id="PF09588">
    <property type="entry name" value="YqaJ"/>
    <property type="match status" value="1"/>
</dbReference>
<dbReference type="EMBL" id="MN740925">
    <property type="protein sequence ID" value="QHU18114.1"/>
    <property type="molecule type" value="Genomic_DNA"/>
</dbReference>
<dbReference type="PANTHER" id="PTHR46609">
    <property type="entry name" value="EXONUCLEASE, PHAGE-TYPE/RECB, C-TERMINAL DOMAIN-CONTAINING PROTEIN"/>
    <property type="match status" value="1"/>
</dbReference>
<evidence type="ECO:0000259" key="1">
    <source>
        <dbReference type="Pfam" id="PF09588"/>
    </source>
</evidence>
<evidence type="ECO:0000313" key="2">
    <source>
        <dbReference type="EMBL" id="QHU18114.1"/>
    </source>
</evidence>
<sequence>MSQHRMETVNNVTEFISNIQSESCSSDEIRSFAEDAQICQTAEEFKVLYAFLSFRETLEASASASAPAEAQAQPEAPPQTPFTPDLESWKWLLTTAQVEQRTQEWYSEYKNVLTASEVSKIFKKNRTRDQLIVTKTPLSQESSARRLAVERVTTTPMDWGVRYEPLVKAYLEKSLKCKIQELGRIRHRTQNNIAASPDGLFISCELHPELIGRLVEIKCPTTRIIKENDISVEYMCQMQLQMEVCDRPSCEFVEAKFRQPKEESDRNQTSLDRGWITLISNIHTDENRYLYHDTPSVSMDPDWAAVETYEWELAFLQRVTVPRNLKWFEEAQPHFAEFWKDVQAARDGTWQIAPAKERKRKDTSENLNLIKCEIVEDKEDTDALSPH</sequence>
<dbReference type="AlphaFoldDB" id="A0A6C0KP30"/>
<reference evidence="2" key="1">
    <citation type="journal article" date="2020" name="Nature">
        <title>Giant virus diversity and host interactions through global metagenomics.</title>
        <authorList>
            <person name="Schulz F."/>
            <person name="Roux S."/>
            <person name="Paez-Espino D."/>
            <person name="Jungbluth S."/>
            <person name="Walsh D.A."/>
            <person name="Denef V.J."/>
            <person name="McMahon K.D."/>
            <person name="Konstantinidis K.T."/>
            <person name="Eloe-Fadrosh E.A."/>
            <person name="Kyrpides N.C."/>
            <person name="Woyke T."/>
        </authorList>
    </citation>
    <scope>NUCLEOTIDE SEQUENCE</scope>
    <source>
        <strain evidence="2">GVMAG-S-3300013006-138</strain>
    </source>
</reference>
<dbReference type="Gene3D" id="3.90.320.10">
    <property type="match status" value="1"/>
</dbReference>
<dbReference type="InterPro" id="IPR019080">
    <property type="entry name" value="YqaJ_viral_recombinase"/>
</dbReference>
<name>A0A6C0KP30_9ZZZZ</name>
<accession>A0A6C0KP30</accession>
<dbReference type="SUPFAM" id="SSF52980">
    <property type="entry name" value="Restriction endonuclease-like"/>
    <property type="match status" value="1"/>
</dbReference>
<dbReference type="InterPro" id="IPR011604">
    <property type="entry name" value="PDDEXK-like_dom_sf"/>
</dbReference>
<protein>
    <recommendedName>
        <fullName evidence="1">YqaJ viral recombinase domain-containing protein</fullName>
    </recommendedName>
</protein>
<dbReference type="PANTHER" id="PTHR46609:SF6">
    <property type="entry name" value="EXONUCLEASE, PHAGE-TYPE_RECB, C-TERMINAL DOMAIN-CONTAINING PROTEIN-RELATED"/>
    <property type="match status" value="1"/>
</dbReference>
<organism evidence="2">
    <name type="scientific">viral metagenome</name>
    <dbReference type="NCBI Taxonomy" id="1070528"/>
    <lineage>
        <taxon>unclassified sequences</taxon>
        <taxon>metagenomes</taxon>
        <taxon>organismal metagenomes</taxon>
    </lineage>
</organism>
<dbReference type="InterPro" id="IPR051703">
    <property type="entry name" value="NF-kappa-B_Signaling_Reg"/>
</dbReference>